<dbReference type="GO" id="GO:0005506">
    <property type="term" value="F:iron ion binding"/>
    <property type="evidence" value="ECO:0007669"/>
    <property type="project" value="InterPro"/>
</dbReference>
<keyword evidence="5 7" id="KW-0408">Iron</keyword>
<dbReference type="PROSITE" id="PS00086">
    <property type="entry name" value="CYTOCHROME_P450"/>
    <property type="match status" value="1"/>
</dbReference>
<organism evidence="8 9">
    <name type="scientific">Streptomyces noursei</name>
    <name type="common">Streptomyces albulus</name>
    <dbReference type="NCBI Taxonomy" id="1971"/>
    <lineage>
        <taxon>Bacteria</taxon>
        <taxon>Bacillati</taxon>
        <taxon>Actinomycetota</taxon>
        <taxon>Actinomycetes</taxon>
        <taxon>Kitasatosporales</taxon>
        <taxon>Streptomycetaceae</taxon>
        <taxon>Streptomyces</taxon>
    </lineage>
</organism>
<keyword evidence="6 7" id="KW-0503">Monooxygenase</keyword>
<evidence type="ECO:0000256" key="5">
    <source>
        <dbReference type="ARBA" id="ARBA00023004"/>
    </source>
</evidence>
<dbReference type="PRINTS" id="PR00385">
    <property type="entry name" value="P450"/>
</dbReference>
<dbReference type="GO" id="GO:0020037">
    <property type="term" value="F:heme binding"/>
    <property type="evidence" value="ECO:0007669"/>
    <property type="project" value="InterPro"/>
</dbReference>
<name>A0A401QVS0_STRNR</name>
<dbReference type="EMBL" id="BHXC01000006">
    <property type="protein sequence ID" value="GCB89450.1"/>
    <property type="molecule type" value="Genomic_DNA"/>
</dbReference>
<dbReference type="InterPro" id="IPR002397">
    <property type="entry name" value="Cyt_P450_B"/>
</dbReference>
<dbReference type="AlphaFoldDB" id="A0A401QVS0"/>
<dbReference type="CDD" id="cd20625">
    <property type="entry name" value="CYP164-like"/>
    <property type="match status" value="1"/>
</dbReference>
<comment type="similarity">
    <text evidence="1 7">Belongs to the cytochrome P450 family.</text>
</comment>
<gene>
    <name evidence="8" type="ORF">SALB_02125</name>
</gene>
<proteinExistence type="inferred from homology"/>
<dbReference type="PANTHER" id="PTHR46696:SF1">
    <property type="entry name" value="CYTOCHROME P450 YJIB-RELATED"/>
    <property type="match status" value="1"/>
</dbReference>
<dbReference type="FunFam" id="1.10.630.10:FF:000018">
    <property type="entry name" value="Cytochrome P450 monooxygenase"/>
    <property type="match status" value="1"/>
</dbReference>
<dbReference type="PRINTS" id="PR00359">
    <property type="entry name" value="BP450"/>
</dbReference>
<protein>
    <submittedName>
        <fullName evidence="8">Putative cytochrome P450</fullName>
    </submittedName>
</protein>
<evidence type="ECO:0000256" key="3">
    <source>
        <dbReference type="ARBA" id="ARBA00022723"/>
    </source>
</evidence>
<dbReference type="RefSeq" id="WP_016575706.1">
    <property type="nucleotide sequence ID" value="NZ_BHXC01000006.1"/>
</dbReference>
<keyword evidence="2 7" id="KW-0349">Heme</keyword>
<dbReference type="Gene3D" id="1.10.630.10">
    <property type="entry name" value="Cytochrome P450"/>
    <property type="match status" value="1"/>
</dbReference>
<accession>A0A401QVS0</accession>
<reference evidence="8 9" key="1">
    <citation type="journal article" date="2019" name="Microbiol. Resour. Announc.">
        <title>Draft Genome Sequence of the Most Traditional epsilon-Poly-l-Lysine Producer, Streptomyces albulus NBRC14147.</title>
        <authorList>
            <person name="Yamanaka K."/>
            <person name="Hamano Y."/>
        </authorList>
    </citation>
    <scope>NUCLEOTIDE SEQUENCE [LARGE SCALE GENOMIC DNA]</scope>
    <source>
        <strain evidence="8 9">NBRC 14147</strain>
    </source>
</reference>
<dbReference type="GO" id="GO:0004497">
    <property type="term" value="F:monooxygenase activity"/>
    <property type="evidence" value="ECO:0007669"/>
    <property type="project" value="UniProtKB-KW"/>
</dbReference>
<evidence type="ECO:0000256" key="1">
    <source>
        <dbReference type="ARBA" id="ARBA00010617"/>
    </source>
</evidence>
<dbReference type="InterPro" id="IPR001128">
    <property type="entry name" value="Cyt_P450"/>
</dbReference>
<dbReference type="InterPro" id="IPR036396">
    <property type="entry name" value="Cyt_P450_sf"/>
</dbReference>
<dbReference type="GO" id="GO:0016705">
    <property type="term" value="F:oxidoreductase activity, acting on paired donors, with incorporation or reduction of molecular oxygen"/>
    <property type="evidence" value="ECO:0007669"/>
    <property type="project" value="InterPro"/>
</dbReference>
<evidence type="ECO:0000256" key="4">
    <source>
        <dbReference type="ARBA" id="ARBA00023002"/>
    </source>
</evidence>
<dbReference type="Proteomes" id="UP000288351">
    <property type="component" value="Unassembled WGS sequence"/>
</dbReference>
<comment type="caution">
    <text evidence="8">The sequence shown here is derived from an EMBL/GenBank/DDBJ whole genome shotgun (WGS) entry which is preliminary data.</text>
</comment>
<evidence type="ECO:0000313" key="8">
    <source>
        <dbReference type="EMBL" id="GCB89450.1"/>
    </source>
</evidence>
<dbReference type="InterPro" id="IPR017972">
    <property type="entry name" value="Cyt_P450_CS"/>
</dbReference>
<dbReference type="PANTHER" id="PTHR46696">
    <property type="entry name" value="P450, PUTATIVE (EUROFUNG)-RELATED"/>
    <property type="match status" value="1"/>
</dbReference>
<dbReference type="SUPFAM" id="SSF48264">
    <property type="entry name" value="Cytochrome P450"/>
    <property type="match status" value="1"/>
</dbReference>
<dbReference type="Pfam" id="PF00067">
    <property type="entry name" value="p450"/>
    <property type="match status" value="1"/>
</dbReference>
<evidence type="ECO:0000256" key="2">
    <source>
        <dbReference type="ARBA" id="ARBA00022617"/>
    </source>
</evidence>
<evidence type="ECO:0000256" key="7">
    <source>
        <dbReference type="RuleBase" id="RU000461"/>
    </source>
</evidence>
<keyword evidence="3 7" id="KW-0479">Metal-binding</keyword>
<evidence type="ECO:0000256" key="6">
    <source>
        <dbReference type="ARBA" id="ARBA00023033"/>
    </source>
</evidence>
<evidence type="ECO:0000313" key="9">
    <source>
        <dbReference type="Proteomes" id="UP000288351"/>
    </source>
</evidence>
<sequence length="411" mass="45672">MTSVALLRQVLDYANRPDPYPLYAELRRTPVVRDEAGPYLVSTYWAVKGLLHDPRISSDARNLTPEAAEATGQEQDPNLPPSFLRLDPPEHDRLRRLAMRPFGPPHTPRRVFEMHGELAGIVTGLIDGLRGRDAIDLVDDVSYPFPVTVICRILGVPREDETHFHEWADTIAAGLDPVGTPEERAAKTQDVQQARRDLAMYLAGLIEERRRSPRDDMLSALATEHGPDGQMSPVEMITTSVLLLIAGHETTVNLITNGMLTLLRHPDVLQRLRTEPALAGPLVEELLRFEPPVQMLPQRTTLAEIEVAGTVIPKGAAVYLMVASGNRDPQRFTDPDRFVPDRPDNQHLGFGHGLHSCFGAPLARLEAQLALTELVRRLDAPQLVEDPPPYRQNAVLRGPRHLPLTIGGIRD</sequence>
<keyword evidence="4 7" id="KW-0560">Oxidoreductase</keyword>